<reference evidence="1" key="1">
    <citation type="submission" date="2020-08" db="EMBL/GenBank/DDBJ databases">
        <authorList>
            <person name="Cejkova D."/>
            <person name="Kubasova T."/>
            <person name="Jahodarova E."/>
            <person name="Rychlik I."/>
        </authorList>
    </citation>
    <scope>NUCLEOTIDE SEQUENCE</scope>
    <source>
        <strain evidence="1">An559</strain>
    </source>
</reference>
<dbReference type="RefSeq" id="WP_087378646.1">
    <property type="nucleotide sequence ID" value="NZ_JACJKY010000038.1"/>
</dbReference>
<dbReference type="EMBL" id="JACJKY010000038">
    <property type="protein sequence ID" value="MBM6921985.1"/>
    <property type="molecule type" value="Genomic_DNA"/>
</dbReference>
<organism evidence="1 2">
    <name type="scientific">Merdimmobilis hominis</name>
    <dbReference type="NCBI Taxonomy" id="2897707"/>
    <lineage>
        <taxon>Bacteria</taxon>
        <taxon>Bacillati</taxon>
        <taxon>Bacillota</taxon>
        <taxon>Clostridia</taxon>
        <taxon>Eubacteriales</taxon>
        <taxon>Oscillospiraceae</taxon>
        <taxon>Merdimmobilis</taxon>
    </lineage>
</organism>
<name>A0A939BF25_9FIRM</name>
<dbReference type="Pfam" id="PF21983">
    <property type="entry name" value="NikA-like"/>
    <property type="match status" value="1"/>
</dbReference>
<proteinExistence type="predicted"/>
<reference evidence="1" key="2">
    <citation type="journal article" date="2021" name="Sci. Rep.">
        <title>The distribution of antibiotic resistance genes in chicken gut microbiota commensals.</title>
        <authorList>
            <person name="Juricova H."/>
            <person name="Matiasovicova J."/>
            <person name="Kubasova T."/>
            <person name="Cejkova D."/>
            <person name="Rychlik I."/>
        </authorList>
    </citation>
    <scope>NUCLEOTIDE SEQUENCE</scope>
    <source>
        <strain evidence="1">An559</strain>
    </source>
</reference>
<dbReference type="Proteomes" id="UP000774750">
    <property type="component" value="Unassembled WGS sequence"/>
</dbReference>
<gene>
    <name evidence="1" type="ORF">H6A12_12630</name>
</gene>
<comment type="caution">
    <text evidence="1">The sequence shown here is derived from an EMBL/GenBank/DDBJ whole genome shotgun (WGS) entry which is preliminary data.</text>
</comment>
<dbReference type="InterPro" id="IPR053842">
    <property type="entry name" value="NikA-like"/>
</dbReference>
<evidence type="ECO:0000313" key="1">
    <source>
        <dbReference type="EMBL" id="MBM6921985.1"/>
    </source>
</evidence>
<dbReference type="AlphaFoldDB" id="A0A939BF25"/>
<protein>
    <submittedName>
        <fullName evidence="1">Plasmid mobilization relaxosome protein MobC</fullName>
    </submittedName>
</protein>
<sequence>MKTKRFNFRVSDTLDALIRKKAADAGMSITDYIILCAIDKKVINYDGLRELTTQVKKLGNNVNQLLILSRQGRISTVNLAATQEELKKIYELLSAELGRG</sequence>
<keyword evidence="2" id="KW-1185">Reference proteome</keyword>
<evidence type="ECO:0000313" key="2">
    <source>
        <dbReference type="Proteomes" id="UP000774750"/>
    </source>
</evidence>
<accession>A0A939BF25</accession>